<dbReference type="AlphaFoldDB" id="A0A544YMG3"/>
<sequence length="499" mass="52915">MTQVSFAQHGMWVTERMGAGSAYHMPVVIRFDGSRAPDPAVLAAACARVVERHPLLSRAVREHDGVPHLVPAARPPSLETGGSVEEAVGRPFDLEDGPLVRFTLVGDTLVVVAHHLVFDGGSKDILVADLAAFASGAVPPPLAPLDPFDHAAGQRERVAALLGEARAFWADRWREPGDMVVPGGALRSRRGGPGRLLEFSLDVPGLPGLTRFEVLLAALHALLMSYGNADVVTAVDLSTRTAESEGHIGPFVNELPVFSSPPADAPFVTFAAALRAELRSLYAYREVPLARAVAGLKPHAALAPVSVSYRRGPLTTGSTAGFGEVDWLAFNHAVRGALQLQVLDSAGRTDDDPATPGMTASLRYDPGELTDPVGFADDLRAVLAAIAQDPARSLEMLPARGPVVAWPVPSPSTVEAAPEDGGAGVDLDDPLAAEIRAIWEEVLKLAPIEPHDDIFELGGHSLIITQIIARMRKRLGVEVDLDDFFDNPTIAGVLQVIRG</sequence>
<dbReference type="SMART" id="SM00823">
    <property type="entry name" value="PKS_PP"/>
    <property type="match status" value="1"/>
</dbReference>
<feature type="domain" description="Carrier" evidence="4">
    <location>
        <begin position="426"/>
        <end position="499"/>
    </location>
</feature>
<evidence type="ECO:0000313" key="6">
    <source>
        <dbReference type="Proteomes" id="UP000316541"/>
    </source>
</evidence>
<name>A0A544YMG3_9ACTN</name>
<evidence type="ECO:0000259" key="4">
    <source>
        <dbReference type="PROSITE" id="PS50075"/>
    </source>
</evidence>
<dbReference type="GO" id="GO:0043041">
    <property type="term" value="P:amino acid activation for nonribosomal peptide biosynthetic process"/>
    <property type="evidence" value="ECO:0007669"/>
    <property type="project" value="TreeGrafter"/>
</dbReference>
<dbReference type="GO" id="GO:0003824">
    <property type="term" value="F:catalytic activity"/>
    <property type="evidence" value="ECO:0007669"/>
    <property type="project" value="InterPro"/>
</dbReference>
<dbReference type="SUPFAM" id="SSF47336">
    <property type="entry name" value="ACP-like"/>
    <property type="match status" value="1"/>
</dbReference>
<dbReference type="GO" id="GO:0044550">
    <property type="term" value="P:secondary metabolite biosynthetic process"/>
    <property type="evidence" value="ECO:0007669"/>
    <property type="project" value="TreeGrafter"/>
</dbReference>
<dbReference type="PANTHER" id="PTHR45527">
    <property type="entry name" value="NONRIBOSOMAL PEPTIDE SYNTHETASE"/>
    <property type="match status" value="1"/>
</dbReference>
<dbReference type="PROSITE" id="PS50075">
    <property type="entry name" value="CARRIER"/>
    <property type="match status" value="1"/>
</dbReference>
<evidence type="ECO:0000313" key="5">
    <source>
        <dbReference type="EMBL" id="TQS17965.1"/>
    </source>
</evidence>
<dbReference type="InterPro" id="IPR020806">
    <property type="entry name" value="PKS_PP-bd"/>
</dbReference>
<dbReference type="GO" id="GO:0005737">
    <property type="term" value="C:cytoplasm"/>
    <property type="evidence" value="ECO:0007669"/>
    <property type="project" value="TreeGrafter"/>
</dbReference>
<comment type="cofactor">
    <cofactor evidence="1">
        <name>pantetheine 4'-phosphate</name>
        <dbReference type="ChEBI" id="CHEBI:47942"/>
    </cofactor>
</comment>
<dbReference type="InterPro" id="IPR036736">
    <property type="entry name" value="ACP-like_sf"/>
</dbReference>
<accession>A0A544YMG3</accession>
<dbReference type="Gene3D" id="3.30.559.10">
    <property type="entry name" value="Chloramphenicol acetyltransferase-like domain"/>
    <property type="match status" value="1"/>
</dbReference>
<dbReference type="InterPro" id="IPR009081">
    <property type="entry name" value="PP-bd_ACP"/>
</dbReference>
<dbReference type="EMBL" id="VIRM01000038">
    <property type="protein sequence ID" value="TQS17965.1"/>
    <property type="molecule type" value="Genomic_DNA"/>
</dbReference>
<dbReference type="Gene3D" id="1.10.1200.10">
    <property type="entry name" value="ACP-like"/>
    <property type="match status" value="1"/>
</dbReference>
<reference evidence="5 6" key="1">
    <citation type="submission" date="2019-07" db="EMBL/GenBank/DDBJ databases">
        <title>Microbispora hainanensis DSM 45428.</title>
        <authorList>
            <person name="Thawai C."/>
        </authorList>
    </citation>
    <scope>NUCLEOTIDE SEQUENCE [LARGE SCALE GENOMIC DNA]</scope>
    <source>
        <strain evidence="5 6">DSM 45428</strain>
    </source>
</reference>
<dbReference type="PANTHER" id="PTHR45527:SF1">
    <property type="entry name" value="FATTY ACID SYNTHASE"/>
    <property type="match status" value="1"/>
</dbReference>
<dbReference type="InterPro" id="IPR023213">
    <property type="entry name" value="CAT-like_dom_sf"/>
</dbReference>
<dbReference type="GO" id="GO:0031177">
    <property type="term" value="F:phosphopantetheine binding"/>
    <property type="evidence" value="ECO:0007669"/>
    <property type="project" value="InterPro"/>
</dbReference>
<evidence type="ECO:0000256" key="2">
    <source>
        <dbReference type="ARBA" id="ARBA00022450"/>
    </source>
</evidence>
<dbReference type="Gene3D" id="3.30.559.30">
    <property type="entry name" value="Nonribosomal peptide synthetase, condensation domain"/>
    <property type="match status" value="1"/>
</dbReference>
<keyword evidence="3" id="KW-0597">Phosphoprotein</keyword>
<protein>
    <recommendedName>
        <fullName evidence="4">Carrier domain-containing protein</fullName>
    </recommendedName>
</protein>
<organism evidence="5 6">
    <name type="scientific">Microbispora hainanensis</name>
    <dbReference type="NCBI Taxonomy" id="568844"/>
    <lineage>
        <taxon>Bacteria</taxon>
        <taxon>Bacillati</taxon>
        <taxon>Actinomycetota</taxon>
        <taxon>Actinomycetes</taxon>
        <taxon>Streptosporangiales</taxon>
        <taxon>Streptosporangiaceae</taxon>
        <taxon>Microbispora</taxon>
    </lineage>
</organism>
<dbReference type="InterPro" id="IPR006162">
    <property type="entry name" value="Ppantetheine_attach_site"/>
</dbReference>
<dbReference type="RefSeq" id="WP_142622602.1">
    <property type="nucleotide sequence ID" value="NZ_VIRM01000038.1"/>
</dbReference>
<dbReference type="SUPFAM" id="SSF52777">
    <property type="entry name" value="CoA-dependent acyltransferases"/>
    <property type="match status" value="2"/>
</dbReference>
<evidence type="ECO:0000256" key="3">
    <source>
        <dbReference type="ARBA" id="ARBA00022553"/>
    </source>
</evidence>
<comment type="caution">
    <text evidence="5">The sequence shown here is derived from an EMBL/GenBank/DDBJ whole genome shotgun (WGS) entry which is preliminary data.</text>
</comment>
<proteinExistence type="predicted"/>
<dbReference type="Pfam" id="PF00550">
    <property type="entry name" value="PP-binding"/>
    <property type="match status" value="1"/>
</dbReference>
<dbReference type="InterPro" id="IPR001242">
    <property type="entry name" value="Condensation_dom"/>
</dbReference>
<keyword evidence="2" id="KW-0596">Phosphopantetheine</keyword>
<dbReference type="PROSITE" id="PS00012">
    <property type="entry name" value="PHOSPHOPANTETHEINE"/>
    <property type="match status" value="1"/>
</dbReference>
<gene>
    <name evidence="5" type="ORF">FLX08_26800</name>
</gene>
<dbReference type="Pfam" id="PF00668">
    <property type="entry name" value="Condensation"/>
    <property type="match status" value="1"/>
</dbReference>
<evidence type="ECO:0000256" key="1">
    <source>
        <dbReference type="ARBA" id="ARBA00001957"/>
    </source>
</evidence>
<dbReference type="GO" id="GO:0008610">
    <property type="term" value="P:lipid biosynthetic process"/>
    <property type="evidence" value="ECO:0007669"/>
    <property type="project" value="UniProtKB-ARBA"/>
</dbReference>
<dbReference type="Proteomes" id="UP000316541">
    <property type="component" value="Unassembled WGS sequence"/>
</dbReference>